<evidence type="ECO:0000256" key="3">
    <source>
        <dbReference type="ARBA" id="ARBA00022448"/>
    </source>
</evidence>
<dbReference type="InterPro" id="IPR000540">
    <property type="entry name" value="Flag_MotA_CS"/>
</dbReference>
<evidence type="ECO:0000313" key="13">
    <source>
        <dbReference type="Proteomes" id="UP000218784"/>
    </source>
</evidence>
<keyword evidence="7 10" id="KW-1133">Transmembrane helix</keyword>
<dbReference type="InterPro" id="IPR002898">
    <property type="entry name" value="MotA_ExbB_proton_chnl"/>
</dbReference>
<evidence type="ECO:0000256" key="8">
    <source>
        <dbReference type="ARBA" id="ARBA00023136"/>
    </source>
</evidence>
<proteinExistence type="inferred from homology"/>
<dbReference type="InterPro" id="IPR047055">
    <property type="entry name" value="MotA-like"/>
</dbReference>
<dbReference type="Pfam" id="PF01618">
    <property type="entry name" value="MotA_ExbB"/>
    <property type="match status" value="1"/>
</dbReference>
<name>A0A2A4HWN4_9SPHN</name>
<dbReference type="AlphaFoldDB" id="A0A2A4HWN4"/>
<keyword evidence="13" id="KW-1185">Reference proteome</keyword>
<sequence>MTPGTFLDPAALAIVGGGTVLATLLRTPLADVACALSALRVLLRRRFDAGPLVEQIAALSRIARRHGAMALDRTVVADPDVALGIAAIVDGTPVPALLDALDTAQRARVERHRIAADVWAGTAEAAPAMGMVGTLVGLVAMFTQMTDPAAIGSAMAIALLATLYGALLANLIAQPIATRLRTAARTEALERLRLAAPLAALAAREAPRPVSFVPQRDGAAPATPIAEEDAA</sequence>
<reference evidence="12 13" key="1">
    <citation type="submission" date="2017-09" db="EMBL/GenBank/DDBJ databases">
        <title>Sphingomonas ginsenosidimutans KACC 14949, whole genome shotgun sequence.</title>
        <authorList>
            <person name="Feng G."/>
            <person name="Zhu H."/>
        </authorList>
    </citation>
    <scope>NUCLEOTIDE SEQUENCE [LARGE SCALE GENOMIC DNA]</scope>
    <source>
        <strain evidence="12 13">KACC 14949</strain>
    </source>
</reference>
<evidence type="ECO:0000313" key="12">
    <source>
        <dbReference type="EMBL" id="PCG08946.1"/>
    </source>
</evidence>
<dbReference type="PROSITE" id="PS01307">
    <property type="entry name" value="MOTA"/>
    <property type="match status" value="1"/>
</dbReference>
<keyword evidence="8 10" id="KW-0472">Membrane</keyword>
<keyword evidence="6" id="KW-0283">Flagellar rotation</keyword>
<evidence type="ECO:0000256" key="9">
    <source>
        <dbReference type="SAM" id="MobiDB-lite"/>
    </source>
</evidence>
<comment type="similarity">
    <text evidence="2">Belongs to the MotA family.</text>
</comment>
<protein>
    <submittedName>
        <fullName evidence="12">Biopolymer transporter ExbB</fullName>
    </submittedName>
</protein>
<keyword evidence="3" id="KW-0813">Transport</keyword>
<accession>A0A2A4HWN4</accession>
<feature type="transmembrane region" description="Helical" evidence="10">
    <location>
        <begin position="149"/>
        <end position="173"/>
    </location>
</feature>
<dbReference type="GO" id="GO:0005886">
    <property type="term" value="C:plasma membrane"/>
    <property type="evidence" value="ECO:0007669"/>
    <property type="project" value="UniProtKB-SubCell"/>
</dbReference>
<feature type="region of interest" description="Disordered" evidence="9">
    <location>
        <begin position="212"/>
        <end position="231"/>
    </location>
</feature>
<dbReference type="GO" id="GO:0071978">
    <property type="term" value="P:bacterial-type flagellum-dependent swarming motility"/>
    <property type="evidence" value="ECO:0007669"/>
    <property type="project" value="InterPro"/>
</dbReference>
<evidence type="ECO:0000256" key="7">
    <source>
        <dbReference type="ARBA" id="ARBA00022989"/>
    </source>
</evidence>
<feature type="transmembrane region" description="Helical" evidence="10">
    <location>
        <begin position="12"/>
        <end position="39"/>
    </location>
</feature>
<evidence type="ECO:0000259" key="11">
    <source>
        <dbReference type="Pfam" id="PF01618"/>
    </source>
</evidence>
<keyword evidence="5 10" id="KW-0812">Transmembrane</keyword>
<evidence type="ECO:0000256" key="5">
    <source>
        <dbReference type="ARBA" id="ARBA00022692"/>
    </source>
</evidence>
<comment type="subcellular location">
    <subcellularLocation>
        <location evidence="1">Cell membrane</location>
        <topology evidence="1">Multi-pass membrane protein</topology>
    </subcellularLocation>
</comment>
<dbReference type="EMBL" id="NWVD01000003">
    <property type="protein sequence ID" value="PCG08946.1"/>
    <property type="molecule type" value="Genomic_DNA"/>
</dbReference>
<dbReference type="PANTHER" id="PTHR30433">
    <property type="entry name" value="CHEMOTAXIS PROTEIN MOTA"/>
    <property type="match status" value="1"/>
</dbReference>
<evidence type="ECO:0000256" key="10">
    <source>
        <dbReference type="SAM" id="Phobius"/>
    </source>
</evidence>
<feature type="transmembrane region" description="Helical" evidence="10">
    <location>
        <begin position="118"/>
        <end position="143"/>
    </location>
</feature>
<gene>
    <name evidence="12" type="ORF">COA17_08505</name>
</gene>
<evidence type="ECO:0000256" key="6">
    <source>
        <dbReference type="ARBA" id="ARBA00022779"/>
    </source>
</evidence>
<organism evidence="12 13">
    <name type="scientific">Sphingomonas ginsenosidimutans</name>
    <dbReference type="NCBI Taxonomy" id="862134"/>
    <lineage>
        <taxon>Bacteria</taxon>
        <taxon>Pseudomonadati</taxon>
        <taxon>Pseudomonadota</taxon>
        <taxon>Alphaproteobacteria</taxon>
        <taxon>Sphingomonadales</taxon>
        <taxon>Sphingomonadaceae</taxon>
        <taxon>Sphingomonas</taxon>
    </lineage>
</organism>
<keyword evidence="4" id="KW-1003">Cell membrane</keyword>
<dbReference type="Proteomes" id="UP000218784">
    <property type="component" value="Unassembled WGS sequence"/>
</dbReference>
<dbReference type="PANTHER" id="PTHR30433:SF2">
    <property type="entry name" value="MOTILITY PROTEIN A"/>
    <property type="match status" value="1"/>
</dbReference>
<evidence type="ECO:0000256" key="4">
    <source>
        <dbReference type="ARBA" id="ARBA00022475"/>
    </source>
</evidence>
<feature type="domain" description="MotA/TolQ/ExbB proton channel" evidence="11">
    <location>
        <begin position="84"/>
        <end position="189"/>
    </location>
</feature>
<dbReference type="GO" id="GO:0006935">
    <property type="term" value="P:chemotaxis"/>
    <property type="evidence" value="ECO:0007669"/>
    <property type="project" value="InterPro"/>
</dbReference>
<comment type="caution">
    <text evidence="12">The sequence shown here is derived from an EMBL/GenBank/DDBJ whole genome shotgun (WGS) entry which is preliminary data.</text>
</comment>
<evidence type="ECO:0000256" key="1">
    <source>
        <dbReference type="ARBA" id="ARBA00004651"/>
    </source>
</evidence>
<evidence type="ECO:0000256" key="2">
    <source>
        <dbReference type="ARBA" id="ARBA00008038"/>
    </source>
</evidence>
<dbReference type="RefSeq" id="WP_082740569.1">
    <property type="nucleotide sequence ID" value="NZ_JAIEOT010000051.1"/>
</dbReference>